<name>A0A7S4HMS8_9EUKA</name>
<evidence type="ECO:0000313" key="3">
    <source>
        <dbReference type="EMBL" id="CAE2203975.1"/>
    </source>
</evidence>
<feature type="domain" description="Ubiquinol-cytochrome c chaperone" evidence="2">
    <location>
        <begin position="87"/>
        <end position="236"/>
    </location>
</feature>
<proteinExistence type="inferred from homology"/>
<dbReference type="PANTHER" id="PTHR12184">
    <property type="entry name" value="UBIQUINOL-CYTOCHROME C REDUCTASE COMPLEX ASSEMBLY FACTOR 1 FAMILY MEMBER"/>
    <property type="match status" value="1"/>
</dbReference>
<reference evidence="3" key="1">
    <citation type="submission" date="2021-01" db="EMBL/GenBank/DDBJ databases">
        <authorList>
            <person name="Corre E."/>
            <person name="Pelletier E."/>
            <person name="Niang G."/>
            <person name="Scheremetjew M."/>
            <person name="Finn R."/>
            <person name="Kale V."/>
            <person name="Holt S."/>
            <person name="Cochrane G."/>
            <person name="Meng A."/>
            <person name="Brown T."/>
            <person name="Cohen L."/>
        </authorList>
    </citation>
    <scope>NUCLEOTIDE SEQUENCE</scope>
    <source>
        <strain evidence="3">UIO037</strain>
    </source>
</reference>
<dbReference type="GO" id="GO:0005739">
    <property type="term" value="C:mitochondrion"/>
    <property type="evidence" value="ECO:0007669"/>
    <property type="project" value="TreeGrafter"/>
</dbReference>
<dbReference type="Pfam" id="PF03981">
    <property type="entry name" value="Ubiq_cyt_C_chap"/>
    <property type="match status" value="1"/>
</dbReference>
<dbReference type="InterPro" id="IPR021150">
    <property type="entry name" value="Ubiq_cyt_c_chap"/>
</dbReference>
<dbReference type="GO" id="GO:0034551">
    <property type="term" value="P:mitochondrial respiratory chain complex III assembly"/>
    <property type="evidence" value="ECO:0007669"/>
    <property type="project" value="TreeGrafter"/>
</dbReference>
<organism evidence="3">
    <name type="scientific">Prymnesium polylepis</name>
    <dbReference type="NCBI Taxonomy" id="72548"/>
    <lineage>
        <taxon>Eukaryota</taxon>
        <taxon>Haptista</taxon>
        <taxon>Haptophyta</taxon>
        <taxon>Prymnesiophyceae</taxon>
        <taxon>Prymnesiales</taxon>
        <taxon>Prymnesiaceae</taxon>
        <taxon>Prymnesium</taxon>
    </lineage>
</organism>
<evidence type="ECO:0000259" key="2">
    <source>
        <dbReference type="Pfam" id="PF03981"/>
    </source>
</evidence>
<comment type="similarity">
    <text evidence="1">Belongs to the CBP3 family.</text>
</comment>
<gene>
    <name evidence="3" type="ORF">CPOL0286_LOCUS5000</name>
</gene>
<sequence length="248" mass="27916">MPRLLATAANTRQPEVKGWVAPSPRDSTLIEELHRLEHEIPWWKSAILRAAGTFSDAQRQAAAGGDMYFLCGKQAALPEFCDPKLGGLDDRYYVRYQLTVLHCWICHVRLRQEPKAAYELLFKEMMEKVWAQTELDLSGKFDMGFLQISKYLKEMQFGWHGTARALDAALESNAQEDEIRAELQSVLQRNMYTDAEGDALPGAEAGAAWLTEYVLTQINKHRNAESADVLNGIVQWGGMPVVEEAKAS</sequence>
<dbReference type="PANTHER" id="PTHR12184:SF1">
    <property type="entry name" value="UBIQUINOL-CYTOCHROME-C REDUCTASE COMPLEX ASSEMBLY FACTOR 1"/>
    <property type="match status" value="1"/>
</dbReference>
<protein>
    <recommendedName>
        <fullName evidence="2">Ubiquinol-cytochrome c chaperone domain-containing protein</fullName>
    </recommendedName>
</protein>
<dbReference type="AlphaFoldDB" id="A0A7S4HMS8"/>
<dbReference type="InterPro" id="IPR007129">
    <property type="entry name" value="Ubiqinol_cyt_c_chaperone_CPB3"/>
</dbReference>
<dbReference type="EMBL" id="HBKO01011233">
    <property type="protein sequence ID" value="CAE2203975.1"/>
    <property type="molecule type" value="Transcribed_RNA"/>
</dbReference>
<evidence type="ECO:0000256" key="1">
    <source>
        <dbReference type="ARBA" id="ARBA00006407"/>
    </source>
</evidence>
<accession>A0A7S4HMS8</accession>